<dbReference type="AlphaFoldDB" id="A0AAN8Z0R2"/>
<dbReference type="InterPro" id="IPR036812">
    <property type="entry name" value="NAD(P)_OxRdtase_dom_sf"/>
</dbReference>
<evidence type="ECO:0000256" key="1">
    <source>
        <dbReference type="SAM" id="MobiDB-lite"/>
    </source>
</evidence>
<sequence length="105" mass="11570">MGSNEPFGTSWADQWDYNPDPVPETKIKDTRKYSKKIGEGLDKTKSAASTGVKKVKQGRTPSGISRLFECELLTEAANKKGMTLAQVCLRWILEQEGGEDTGGEF</sequence>
<comment type="caution">
    <text evidence="2">The sequence shown here is derived from an EMBL/GenBank/DDBJ whole genome shotgun (WGS) entry which is preliminary data.</text>
</comment>
<evidence type="ECO:0000313" key="3">
    <source>
        <dbReference type="Proteomes" id="UP001370490"/>
    </source>
</evidence>
<accession>A0AAN8Z0R2</accession>
<dbReference type="PANTHER" id="PTHR33386">
    <property type="entry name" value="OS02G0740600 PROTEIN"/>
    <property type="match status" value="1"/>
</dbReference>
<proteinExistence type="predicted"/>
<gene>
    <name evidence="2" type="ORF">RJ641_012631</name>
</gene>
<evidence type="ECO:0008006" key="4">
    <source>
        <dbReference type="Google" id="ProtNLM"/>
    </source>
</evidence>
<keyword evidence="3" id="KW-1185">Reference proteome</keyword>
<feature type="region of interest" description="Disordered" evidence="1">
    <location>
        <begin position="1"/>
        <end position="26"/>
    </location>
</feature>
<name>A0AAN8Z0R2_9MAGN</name>
<dbReference type="EMBL" id="JBAMMX010000019">
    <property type="protein sequence ID" value="KAK6922124.1"/>
    <property type="molecule type" value="Genomic_DNA"/>
</dbReference>
<reference evidence="2 3" key="1">
    <citation type="submission" date="2023-12" db="EMBL/GenBank/DDBJ databases">
        <title>A high-quality genome assembly for Dillenia turbinata (Dilleniales).</title>
        <authorList>
            <person name="Chanderbali A."/>
        </authorList>
    </citation>
    <scope>NUCLEOTIDE SEQUENCE [LARGE SCALE GENOMIC DNA]</scope>
    <source>
        <strain evidence="2">LSX21</strain>
        <tissue evidence="2">Leaf</tissue>
    </source>
</reference>
<evidence type="ECO:0000313" key="2">
    <source>
        <dbReference type="EMBL" id="KAK6922124.1"/>
    </source>
</evidence>
<protein>
    <recommendedName>
        <fullName evidence="4">NADP-dependent oxidoreductase domain-containing protein</fullName>
    </recommendedName>
</protein>
<dbReference type="Proteomes" id="UP001370490">
    <property type="component" value="Unassembled WGS sequence"/>
</dbReference>
<organism evidence="2 3">
    <name type="scientific">Dillenia turbinata</name>
    <dbReference type="NCBI Taxonomy" id="194707"/>
    <lineage>
        <taxon>Eukaryota</taxon>
        <taxon>Viridiplantae</taxon>
        <taxon>Streptophyta</taxon>
        <taxon>Embryophyta</taxon>
        <taxon>Tracheophyta</taxon>
        <taxon>Spermatophyta</taxon>
        <taxon>Magnoliopsida</taxon>
        <taxon>eudicotyledons</taxon>
        <taxon>Gunneridae</taxon>
        <taxon>Pentapetalae</taxon>
        <taxon>Dilleniales</taxon>
        <taxon>Dilleniaceae</taxon>
        <taxon>Dillenia</taxon>
    </lineage>
</organism>
<dbReference type="PANTHER" id="PTHR33386:SF5">
    <property type="entry name" value="OS02G0740600 PROTEIN"/>
    <property type="match status" value="1"/>
</dbReference>
<dbReference type="Gene3D" id="3.20.20.100">
    <property type="entry name" value="NADP-dependent oxidoreductase domain"/>
    <property type="match status" value="1"/>
</dbReference>
<dbReference type="SUPFAM" id="SSF51430">
    <property type="entry name" value="NAD(P)-linked oxidoreductase"/>
    <property type="match status" value="1"/>
</dbReference>